<accession>A0A1H6PTS4</accession>
<comment type="subunit">
    <text evidence="6">Interacts with the iron-sulfur protein subunit within the SDH catalytic dimer.</text>
</comment>
<evidence type="ECO:0000313" key="7">
    <source>
        <dbReference type="EMBL" id="AOW02585.1"/>
    </source>
</evidence>
<evidence type="ECO:0000256" key="3">
    <source>
        <dbReference type="ARBA" id="ARBA00022946"/>
    </source>
</evidence>
<dbReference type="OrthoDB" id="278329at2759"/>
<evidence type="ECO:0000256" key="1">
    <source>
        <dbReference type="ARBA" id="ARBA00004305"/>
    </source>
</evidence>
<name>A0A1H6PTS4_YARLL</name>
<organism evidence="7 9">
    <name type="scientific">Yarrowia lipolytica</name>
    <name type="common">Candida lipolytica</name>
    <dbReference type="NCBI Taxonomy" id="4952"/>
    <lineage>
        <taxon>Eukaryota</taxon>
        <taxon>Fungi</taxon>
        <taxon>Dikarya</taxon>
        <taxon>Ascomycota</taxon>
        <taxon>Saccharomycotina</taxon>
        <taxon>Dipodascomycetes</taxon>
        <taxon>Dipodascales</taxon>
        <taxon>Dipodascales incertae sedis</taxon>
        <taxon>Yarrowia</taxon>
    </lineage>
</organism>
<reference evidence="8 10" key="2">
    <citation type="submission" date="2018-07" db="EMBL/GenBank/DDBJ databases">
        <title>Draft Genome Assemblies for Five Robust Yarrowia lipolytica Strains Exhibiting High Lipid Production and Pentose Sugar Utilization and Sugar Alcohol Secretion from Undetoxified Lignocellulosic Biomass Hydrolysates.</title>
        <authorList>
            <consortium name="DOE Joint Genome Institute"/>
            <person name="Walker C."/>
            <person name="Ryu S."/>
            <person name="Na H."/>
            <person name="Zane M."/>
            <person name="LaButti K."/>
            <person name="Lipzen A."/>
            <person name="Haridas S."/>
            <person name="Barry K."/>
            <person name="Grigoriev I.V."/>
            <person name="Quarterman J."/>
            <person name="Slininger P."/>
            <person name="Dien B."/>
            <person name="Trinh C.T."/>
        </authorList>
    </citation>
    <scope>NUCLEOTIDE SEQUENCE [LARGE SCALE GENOMIC DNA]</scope>
    <source>
        <strain evidence="8 10">YB392</strain>
    </source>
</reference>
<dbReference type="eggNOG" id="KOG4100">
    <property type="taxonomic scope" value="Eukaryota"/>
</dbReference>
<comment type="similarity">
    <text evidence="2 6">Belongs to the complex I LYR family. SDHAF3 subfamily.</text>
</comment>
<evidence type="ECO:0000313" key="8">
    <source>
        <dbReference type="EMBL" id="RDW27245.1"/>
    </source>
</evidence>
<evidence type="ECO:0000256" key="5">
    <source>
        <dbReference type="ARBA" id="ARBA00023186"/>
    </source>
</evidence>
<dbReference type="PANTHER" id="PTHR13137">
    <property type="entry name" value="DC11 ACN9 HOMOLOG"/>
    <property type="match status" value="1"/>
</dbReference>
<dbReference type="OMA" id="WQQTNEN"/>
<comment type="function">
    <text evidence="6">Plays an essential role in the assembly of succinate dehydrogenase (SDH), an enzyme complex (also referred to as respiratory complex II) that is a component of both the tricarboxylic acid (TCA) cycle and the mitochondrial electron transport chain, and which couples the oxidation of succinate to fumarate with the reduction of ubiquinone (coenzyme Q) to ubiquinol. Promotes maturation of the iron-sulfur protein subunit of the SDH catalytic dimer, protecting it from the deleterious effects of oxidants. May act together with SDHAF1.</text>
</comment>
<comment type="subcellular location">
    <subcellularLocation>
        <location evidence="1 6">Mitochondrion matrix</location>
    </subcellularLocation>
</comment>
<evidence type="ECO:0000256" key="2">
    <source>
        <dbReference type="ARBA" id="ARBA00006020"/>
    </source>
</evidence>
<gene>
    <name evidence="8" type="ORF">B0I71DRAFT_129411</name>
    <name evidence="7" type="ORF">YALI1_C13241g</name>
</gene>
<dbReference type="AlphaFoldDB" id="A0A1H6PTS4"/>
<evidence type="ECO:0000313" key="10">
    <source>
        <dbReference type="Proteomes" id="UP000256601"/>
    </source>
</evidence>
<keyword evidence="5 6" id="KW-0143">Chaperone</keyword>
<dbReference type="GO" id="GO:0034553">
    <property type="term" value="P:mitochondrial respiratory chain complex II assembly"/>
    <property type="evidence" value="ECO:0007669"/>
    <property type="project" value="UniProtKB-UniRule"/>
</dbReference>
<dbReference type="GO" id="GO:0005758">
    <property type="term" value="C:mitochondrial intermembrane space"/>
    <property type="evidence" value="ECO:0007669"/>
    <property type="project" value="TreeGrafter"/>
</dbReference>
<dbReference type="Proteomes" id="UP000182444">
    <property type="component" value="Chromosome 1C"/>
</dbReference>
<dbReference type="VEuPathDB" id="FungiDB:YALI0_C09548g"/>
<dbReference type="CDD" id="cd20270">
    <property type="entry name" value="Complex1_LYR_SDHAF3_LYRM10"/>
    <property type="match status" value="1"/>
</dbReference>
<keyword evidence="4 6" id="KW-0496">Mitochondrion</keyword>
<dbReference type="Proteomes" id="UP000256601">
    <property type="component" value="Unassembled WGS sequence"/>
</dbReference>
<evidence type="ECO:0000256" key="4">
    <source>
        <dbReference type="ARBA" id="ARBA00023128"/>
    </source>
</evidence>
<dbReference type="KEGG" id="yli:2909770"/>
<dbReference type="GO" id="GO:0006105">
    <property type="term" value="P:succinate metabolic process"/>
    <property type="evidence" value="ECO:0007669"/>
    <property type="project" value="TreeGrafter"/>
</dbReference>
<protein>
    <recommendedName>
        <fullName evidence="6">Succinate dehydrogenase assembly factor 3</fullName>
        <shortName evidence="6">SDH assembly factor 3</shortName>
        <shortName evidence="6">SDHAF3</shortName>
    </recommendedName>
</protein>
<evidence type="ECO:0000313" key="9">
    <source>
        <dbReference type="Proteomes" id="UP000182444"/>
    </source>
</evidence>
<evidence type="ECO:0000256" key="6">
    <source>
        <dbReference type="RuleBase" id="RU368039"/>
    </source>
</evidence>
<dbReference type="GO" id="GO:0005759">
    <property type="term" value="C:mitochondrial matrix"/>
    <property type="evidence" value="ECO:0007669"/>
    <property type="project" value="UniProtKB-SubCell"/>
</dbReference>
<dbReference type="GeneID" id="2909770"/>
<dbReference type="VEuPathDB" id="FungiDB:YALI1_C13241g"/>
<sequence>MLPRTPLFQAAKTFTSKPRGARKPAIPLIAPLPLYRQLLRAHRKHLDPDRRSLGDMYIKSEFRLHKDIQDPLQIVGFLSQWQKYLEMIKGDTWRQEKLDLSVLQKMSDEQIVQLYELMQAAQDEKSEYGVFDDLTDKR</sequence>
<reference evidence="7 9" key="1">
    <citation type="journal article" date="2016" name="PLoS ONE">
        <title>Sequence Assembly of Yarrowia lipolytica Strain W29/CLIB89 Shows Transposable Element Diversity.</title>
        <authorList>
            <person name="Magnan C."/>
            <person name="Yu J."/>
            <person name="Chang I."/>
            <person name="Jahn E."/>
            <person name="Kanomata Y."/>
            <person name="Wu J."/>
            <person name="Zeller M."/>
            <person name="Oakes M."/>
            <person name="Baldi P."/>
            <person name="Sandmeyer S."/>
        </authorList>
    </citation>
    <scope>NUCLEOTIDE SEQUENCE [LARGE SCALE GENOMIC DNA]</scope>
    <source>
        <strain evidence="7">CLIB89</strain>
        <strain evidence="9">CLIB89(W29)</strain>
    </source>
</reference>
<dbReference type="PANTHER" id="PTHR13137:SF6">
    <property type="entry name" value="SUCCINATE DEHYDROGENASE ASSEMBLY FACTOR 3, MITOCHONDRIAL"/>
    <property type="match status" value="1"/>
</dbReference>
<keyword evidence="3" id="KW-0809">Transit peptide</keyword>
<dbReference type="EMBL" id="CP017555">
    <property type="protein sequence ID" value="AOW02585.1"/>
    <property type="molecule type" value="Genomic_DNA"/>
</dbReference>
<dbReference type="RefSeq" id="XP_501646.1">
    <property type="nucleotide sequence ID" value="XM_501646.1"/>
</dbReference>
<dbReference type="InterPro" id="IPR008381">
    <property type="entry name" value="SDHAF3/Sdh7"/>
</dbReference>
<proteinExistence type="inferred from homology"/>
<dbReference type="Pfam" id="PF13233">
    <property type="entry name" value="Complex1_LYR_2"/>
    <property type="match status" value="1"/>
</dbReference>
<dbReference type="EMBL" id="KZ858965">
    <property type="protein sequence ID" value="RDW27245.1"/>
    <property type="molecule type" value="Genomic_DNA"/>
</dbReference>